<reference evidence="2" key="1">
    <citation type="submission" date="2023-05" db="EMBL/GenBank/DDBJ databases">
        <title>Nepenthes gracilis genome sequencing.</title>
        <authorList>
            <person name="Fukushima K."/>
        </authorList>
    </citation>
    <scope>NUCLEOTIDE SEQUENCE</scope>
    <source>
        <strain evidence="2">SING2019-196</strain>
    </source>
</reference>
<evidence type="ECO:0000256" key="1">
    <source>
        <dbReference type="SAM" id="MobiDB-lite"/>
    </source>
</evidence>
<gene>
    <name evidence="2" type="ORF">Nepgr_033716</name>
</gene>
<feature type="region of interest" description="Disordered" evidence="1">
    <location>
        <begin position="1"/>
        <end position="83"/>
    </location>
</feature>
<protein>
    <submittedName>
        <fullName evidence="2">Uncharacterized protein</fullName>
    </submittedName>
</protein>
<sequence length="83" mass="9022">MNSVRIQNREGFSMFTHKNPPLHNHGGREDSARLQGQHPEEQLPIFKPSKVPQNSPPANIIPDPKKPGPAAGQTIKGHSGKAS</sequence>
<organism evidence="2 3">
    <name type="scientific">Nepenthes gracilis</name>
    <name type="common">Slender pitcher plant</name>
    <dbReference type="NCBI Taxonomy" id="150966"/>
    <lineage>
        <taxon>Eukaryota</taxon>
        <taxon>Viridiplantae</taxon>
        <taxon>Streptophyta</taxon>
        <taxon>Embryophyta</taxon>
        <taxon>Tracheophyta</taxon>
        <taxon>Spermatophyta</taxon>
        <taxon>Magnoliopsida</taxon>
        <taxon>eudicotyledons</taxon>
        <taxon>Gunneridae</taxon>
        <taxon>Pentapetalae</taxon>
        <taxon>Caryophyllales</taxon>
        <taxon>Nepenthaceae</taxon>
        <taxon>Nepenthes</taxon>
    </lineage>
</organism>
<accession>A0AAD3Y6U2</accession>
<evidence type="ECO:0000313" key="2">
    <source>
        <dbReference type="EMBL" id="GMH31872.1"/>
    </source>
</evidence>
<comment type="caution">
    <text evidence="2">The sequence shown here is derived from an EMBL/GenBank/DDBJ whole genome shotgun (WGS) entry which is preliminary data.</text>
</comment>
<dbReference type="AlphaFoldDB" id="A0AAD3Y6U2"/>
<dbReference type="Proteomes" id="UP001279734">
    <property type="component" value="Unassembled WGS sequence"/>
</dbReference>
<dbReference type="EMBL" id="BSYO01000043">
    <property type="protein sequence ID" value="GMH31872.1"/>
    <property type="molecule type" value="Genomic_DNA"/>
</dbReference>
<name>A0AAD3Y6U2_NEPGR</name>
<keyword evidence="3" id="KW-1185">Reference proteome</keyword>
<proteinExistence type="predicted"/>
<evidence type="ECO:0000313" key="3">
    <source>
        <dbReference type="Proteomes" id="UP001279734"/>
    </source>
</evidence>